<evidence type="ECO:0000313" key="1">
    <source>
        <dbReference type="EMBL" id="PWN47506.1"/>
    </source>
</evidence>
<proteinExistence type="predicted"/>
<organism evidence="1 2">
    <name type="scientific">Violaceomyces palustris</name>
    <dbReference type="NCBI Taxonomy" id="1673888"/>
    <lineage>
        <taxon>Eukaryota</taxon>
        <taxon>Fungi</taxon>
        <taxon>Dikarya</taxon>
        <taxon>Basidiomycota</taxon>
        <taxon>Ustilaginomycotina</taxon>
        <taxon>Ustilaginomycetes</taxon>
        <taxon>Violaceomycetales</taxon>
        <taxon>Violaceomycetaceae</taxon>
        <taxon>Violaceomyces</taxon>
    </lineage>
</organism>
<reference evidence="1 2" key="1">
    <citation type="journal article" date="2018" name="Mol. Biol. Evol.">
        <title>Broad Genomic Sampling Reveals a Smut Pathogenic Ancestry of the Fungal Clade Ustilaginomycotina.</title>
        <authorList>
            <person name="Kijpornyongpan T."/>
            <person name="Mondo S.J."/>
            <person name="Barry K."/>
            <person name="Sandor L."/>
            <person name="Lee J."/>
            <person name="Lipzen A."/>
            <person name="Pangilinan J."/>
            <person name="LaButti K."/>
            <person name="Hainaut M."/>
            <person name="Henrissat B."/>
            <person name="Grigoriev I.V."/>
            <person name="Spatafora J.W."/>
            <person name="Aime M.C."/>
        </authorList>
    </citation>
    <scope>NUCLEOTIDE SEQUENCE [LARGE SCALE GENOMIC DNA]</scope>
    <source>
        <strain evidence="1 2">SA 807</strain>
    </source>
</reference>
<dbReference type="Proteomes" id="UP000245626">
    <property type="component" value="Unassembled WGS sequence"/>
</dbReference>
<sequence length="771" mass="86608">MPEPTSNLASSSSHQLPPIEYTPIPSLDSFPETGTPKHQKLTSWDFYRSIGSPKRVVAPMVDQSELAWRILSRRYGSDLVYTPMINSKKFVEGSGKARQKFRDLNFNIPLGEEGSDLISLSSVIARGGRPDTDRPLVVQFCGNDPDVLLEAAEVVQDHCDAVDLNLGCPQHIAKRGHYGSFLQEDWPLIFRLINKIHLNLKVPVTAKMRVFDSVERTVAYARMIERAGAQIITVHGRTREMKGHKSGLADWQKIRAVKEAVKVPIFANGNILYPSDFYDSLEATGAEGVMSAEGNLYNAAIFDRAPDQPSRMYPQAPQLPFPSVVEMTREYLEIVSELKTETSSSAIKGHLFKLCRPALEVHRDLRPVLGSCRYDQAKKGSRECVSSFWDFLEELERRIRIDLEEPSYRTPPKVYPPGSLPINLNPKDDGSDEINRPKYIPHWLLQPYFRPSLPPPTPPTDEQESRRLREERVAESKRGIQLVKEAAAAAEKEKKIPTKVEEVEKNQSDVHQQGGSQEGKRAVVMENACEGSEDQAGQSSEPLAKKLKEALDQARRGKERANLEFSKGRHDSALGIYLDSLQQLPPEDEEGGTSQEEGRDPTDPLLPLLHQEIKDLKAILYSNLSACYQHNLDWENSKRVCEISLKLKPDYPKTLNRRARANEELGGLSNLTQALQDYEKLIEHHQDLPGDFIQTLESQKIPELKRRIQEASTREREELMSKLRSIGDGILGRFGLSCDNFKVTRNQDDRPPSGGGGGGGDGASYSFNFVR</sequence>
<gene>
    <name evidence="1" type="ORF">IE53DRAFT_407517</name>
</gene>
<keyword evidence="2" id="KW-1185">Reference proteome</keyword>
<dbReference type="EMBL" id="KZ820413">
    <property type="protein sequence ID" value="PWN47506.1"/>
    <property type="molecule type" value="Genomic_DNA"/>
</dbReference>
<accession>A0ACD0NNW7</accession>
<name>A0ACD0NNW7_9BASI</name>
<evidence type="ECO:0000313" key="2">
    <source>
        <dbReference type="Proteomes" id="UP000245626"/>
    </source>
</evidence>
<protein>
    <submittedName>
        <fullName evidence="1">FMN-linked oxidoreductase</fullName>
    </submittedName>
</protein>